<evidence type="ECO:0000256" key="10">
    <source>
        <dbReference type="RuleBase" id="RU000320"/>
    </source>
</evidence>
<feature type="transmembrane region" description="Helical" evidence="12">
    <location>
        <begin position="633"/>
        <end position="655"/>
    </location>
</feature>
<proteinExistence type="predicted"/>
<dbReference type="InterPro" id="IPR001516">
    <property type="entry name" value="Proton_antipo_N"/>
</dbReference>
<keyword evidence="3" id="KW-0813">Transport</keyword>
<evidence type="ECO:0000256" key="2">
    <source>
        <dbReference type="ARBA" id="ARBA00004651"/>
    </source>
</evidence>
<feature type="transmembrane region" description="Helical" evidence="12">
    <location>
        <begin position="12"/>
        <end position="37"/>
    </location>
</feature>
<dbReference type="InterPro" id="IPR001750">
    <property type="entry name" value="ND/Mrp_TM"/>
</dbReference>
<feature type="transmembrane region" description="Helical" evidence="12">
    <location>
        <begin position="434"/>
        <end position="459"/>
    </location>
</feature>
<dbReference type="PRINTS" id="PR01434">
    <property type="entry name" value="NADHDHGNASE5"/>
</dbReference>
<evidence type="ECO:0000256" key="11">
    <source>
        <dbReference type="SAM" id="MobiDB-lite"/>
    </source>
</evidence>
<feature type="transmembrane region" description="Helical" evidence="12">
    <location>
        <begin position="584"/>
        <end position="602"/>
    </location>
</feature>
<feature type="transmembrane region" description="Helical" evidence="12">
    <location>
        <begin position="353"/>
        <end position="376"/>
    </location>
</feature>
<feature type="transmembrane region" description="Helical" evidence="12">
    <location>
        <begin position="191"/>
        <end position="216"/>
    </location>
</feature>
<evidence type="ECO:0000313" key="17">
    <source>
        <dbReference type="EMBL" id="MDD7971450.1"/>
    </source>
</evidence>
<dbReference type="Proteomes" id="UP001431784">
    <property type="component" value="Unassembled WGS sequence"/>
</dbReference>
<evidence type="ECO:0000256" key="4">
    <source>
        <dbReference type="ARBA" id="ARBA00022449"/>
    </source>
</evidence>
<feature type="transmembrane region" description="Helical" evidence="12">
    <location>
        <begin position="285"/>
        <end position="308"/>
    </location>
</feature>
<reference evidence="17" key="1">
    <citation type="submission" date="2023-02" db="EMBL/GenBank/DDBJ databases">
        <title>Description of Roseinatronobacter alkalisoli sp. nov., an alkaliphilic bacerium isolated from soda soil.</title>
        <authorList>
            <person name="Wei W."/>
        </authorList>
    </citation>
    <scope>NUCLEOTIDE SEQUENCE</scope>
    <source>
        <strain evidence="17">HJB301</strain>
    </source>
</reference>
<keyword evidence="8" id="KW-0406">Ion transport</keyword>
<dbReference type="InterPro" id="IPR042106">
    <property type="entry name" value="Nuo/plastoQ_OxRdtase_6_NuoJ"/>
</dbReference>
<comment type="caution">
    <text evidence="17">The sequence shown here is derived from an EMBL/GenBank/DDBJ whole genome shotgun (WGS) entry which is preliminary data.</text>
</comment>
<dbReference type="InterPro" id="IPR025383">
    <property type="entry name" value="MrpA_C/MbhD"/>
</dbReference>
<gene>
    <name evidence="17" type="ORF">PUT78_10070</name>
</gene>
<sequence>MAEPSDPNAPWVTPAGMITVALTATLFLFFLQYLPVVPRDGAVQWVWDWIPSLQVRLSFWLDGLSLMFALLITGIGTLVMLYAARYLAGHPQYNRFALYLFSFMLSMLGLVLADNLIALFVFWELTTFTSYLLIGFSHTDPKSRRNALQALLLTAAGGLALLAGFILIGVTQGTFELSQLNAAGSMAEQPYYLGILILVLLGAFTKSAQVPFHFWLPNAMAAPTPVSAYLHSATMVKGGVYLLARMHPSLSGSDVWIYTLTIFGGVTAVFASFMALRQTDLKQTLAYTTLMALGTLVMFLAGSSGYAITAAMTFLLVHSLYKAGLFLVIGIVDHETGTRDANLLGGLARAMPITALAAGLSGLAMAGLPPFLGFIAKELSYAGALTMAISWFVVIMGMAAFALMFAVALIVAWKPFFGPQGDLPRKPHEGPWAMVLGPAMLSVIGLLAGLLPGVTAYYLVEPAVAAVMGAPDVGGRLKLWAGFNLPLVLSLLTFALGFVLYLVHARLRAMLAAMEARAIDMDAGWDVLLDRFMAVAKGQTRVIQTGVLRHYMFVTFAVFALTVLGTLVLRPAAAPALNFAGTGFVEWGIAALIVAGTMVVVLTSSRIAALVGLGVVGIGVALIFIAYSAPDVAITQILVELLVVVLLAVALLKMPHLDRTGKQSHRPFDAGLAVLVGGVTTWVLLRVTNTPFDRRLTDFFEASSWTEAFGRNIVNVILVDFRTLDTFGEIAVVIVAALGAFALLKGGAKRPPEDAPEPAPETAREER</sequence>
<evidence type="ECO:0000256" key="5">
    <source>
        <dbReference type="ARBA" id="ARBA00022475"/>
    </source>
</evidence>
<evidence type="ECO:0000313" key="18">
    <source>
        <dbReference type="Proteomes" id="UP001431784"/>
    </source>
</evidence>
<dbReference type="Pfam" id="PF13244">
    <property type="entry name" value="MbhD"/>
    <property type="match status" value="1"/>
</dbReference>
<evidence type="ECO:0000256" key="8">
    <source>
        <dbReference type="ARBA" id="ARBA00023065"/>
    </source>
</evidence>
<feature type="transmembrane region" description="Helical" evidence="12">
    <location>
        <begin position="667"/>
        <end position="685"/>
    </location>
</feature>
<comment type="subcellular location">
    <subcellularLocation>
        <location evidence="2">Cell membrane</location>
        <topology evidence="2">Multi-pass membrane protein</topology>
    </subcellularLocation>
    <subcellularLocation>
        <location evidence="10">Membrane</location>
        <topology evidence="10">Multi-pass membrane protein</topology>
    </subcellularLocation>
</comment>
<dbReference type="PANTHER" id="PTHR43373:SF1">
    <property type="entry name" value="NA(+)_H(+) ANTIPORTER SUBUNIT A"/>
    <property type="match status" value="1"/>
</dbReference>
<feature type="domain" description="NADH-Ubiquinone oxidoreductase (complex I) chain 5 N-terminal" evidence="14">
    <location>
        <begin position="50"/>
        <end position="96"/>
    </location>
</feature>
<accession>A0ABT5T9P5</accession>
<evidence type="ECO:0000256" key="3">
    <source>
        <dbReference type="ARBA" id="ARBA00022448"/>
    </source>
</evidence>
<evidence type="ECO:0000256" key="12">
    <source>
        <dbReference type="SAM" id="Phobius"/>
    </source>
</evidence>
<keyword evidence="9 12" id="KW-0472">Membrane</keyword>
<keyword evidence="18" id="KW-1185">Reference proteome</keyword>
<dbReference type="Pfam" id="PF20501">
    <property type="entry name" value="MbhE"/>
    <property type="match status" value="1"/>
</dbReference>
<evidence type="ECO:0000259" key="15">
    <source>
        <dbReference type="Pfam" id="PF13244"/>
    </source>
</evidence>
<feature type="domain" description="NADH:quinone oxidoreductase/Mrp antiporter transmembrane" evidence="13">
    <location>
        <begin position="113"/>
        <end position="399"/>
    </location>
</feature>
<keyword evidence="7 12" id="KW-1133">Transmembrane helix</keyword>
<evidence type="ECO:0000256" key="7">
    <source>
        <dbReference type="ARBA" id="ARBA00022989"/>
    </source>
</evidence>
<evidence type="ECO:0000259" key="16">
    <source>
        <dbReference type="Pfam" id="PF20501"/>
    </source>
</evidence>
<feature type="transmembrane region" description="Helical" evidence="12">
    <location>
        <begin position="551"/>
        <end position="572"/>
    </location>
</feature>
<evidence type="ECO:0000256" key="1">
    <source>
        <dbReference type="ARBA" id="ARBA00002378"/>
    </source>
</evidence>
<name>A0ABT5T9P5_9RHOB</name>
<dbReference type="Pfam" id="PF00361">
    <property type="entry name" value="Proton_antipo_M"/>
    <property type="match status" value="1"/>
</dbReference>
<feature type="transmembrane region" description="Helical" evidence="12">
    <location>
        <begin position="607"/>
        <end position="627"/>
    </location>
</feature>
<feature type="transmembrane region" description="Helical" evidence="12">
    <location>
        <begin position="96"/>
        <end position="113"/>
    </location>
</feature>
<organism evidence="17 18">
    <name type="scientific">Roseinatronobacter alkalisoli</name>
    <dbReference type="NCBI Taxonomy" id="3028235"/>
    <lineage>
        <taxon>Bacteria</taxon>
        <taxon>Pseudomonadati</taxon>
        <taxon>Pseudomonadota</taxon>
        <taxon>Alphaproteobacteria</taxon>
        <taxon>Rhodobacterales</taxon>
        <taxon>Paracoccaceae</taxon>
        <taxon>Roseinatronobacter</taxon>
    </lineage>
</organism>
<feature type="transmembrane region" description="Helical" evidence="12">
    <location>
        <begin position="479"/>
        <end position="503"/>
    </location>
</feature>
<dbReference type="Gene3D" id="1.20.120.1200">
    <property type="entry name" value="NADH-ubiquinone/plastoquinone oxidoreductase chain 6, subunit NuoJ"/>
    <property type="match status" value="1"/>
</dbReference>
<dbReference type="InterPro" id="IPR050616">
    <property type="entry name" value="CPA3_Na-H_Antiporter_A"/>
</dbReference>
<evidence type="ECO:0000259" key="13">
    <source>
        <dbReference type="Pfam" id="PF00361"/>
    </source>
</evidence>
<dbReference type="Pfam" id="PF00662">
    <property type="entry name" value="Proton_antipo_N"/>
    <property type="match status" value="1"/>
</dbReference>
<feature type="transmembrane region" description="Helical" evidence="12">
    <location>
        <begin position="57"/>
        <end position="84"/>
    </location>
</feature>
<feature type="transmembrane region" description="Helical" evidence="12">
    <location>
        <begin position="314"/>
        <end position="332"/>
    </location>
</feature>
<dbReference type="RefSeq" id="WP_274352132.1">
    <property type="nucleotide sequence ID" value="NZ_JAQZSM010000007.1"/>
</dbReference>
<keyword evidence="5" id="KW-1003">Cell membrane</keyword>
<evidence type="ECO:0000256" key="6">
    <source>
        <dbReference type="ARBA" id="ARBA00022692"/>
    </source>
</evidence>
<feature type="region of interest" description="Disordered" evidence="11">
    <location>
        <begin position="747"/>
        <end position="767"/>
    </location>
</feature>
<dbReference type="PANTHER" id="PTHR43373">
    <property type="entry name" value="NA(+)/H(+) ANTIPORTER SUBUNIT"/>
    <property type="match status" value="1"/>
</dbReference>
<keyword evidence="6 10" id="KW-0812">Transmembrane</keyword>
<dbReference type="InterPro" id="IPR046806">
    <property type="entry name" value="MrpA_C/MbhE"/>
</dbReference>
<feature type="transmembrane region" description="Helical" evidence="12">
    <location>
        <begin position="150"/>
        <end position="171"/>
    </location>
</feature>
<feature type="domain" description="MrpA C-terminal/MbhD" evidence="15">
    <location>
        <begin position="591"/>
        <end position="655"/>
    </location>
</feature>
<dbReference type="EMBL" id="JAQZSM010000007">
    <property type="protein sequence ID" value="MDD7971450.1"/>
    <property type="molecule type" value="Genomic_DNA"/>
</dbReference>
<evidence type="ECO:0000259" key="14">
    <source>
        <dbReference type="Pfam" id="PF00662"/>
    </source>
</evidence>
<keyword evidence="4" id="KW-0050">Antiport</keyword>
<protein>
    <submittedName>
        <fullName evidence="17">Proton-conducting transporter membrane subunit</fullName>
    </submittedName>
</protein>
<feature type="domain" description="MrpA C-terminal/MbhE" evidence="16">
    <location>
        <begin position="666"/>
        <end position="754"/>
    </location>
</feature>
<evidence type="ECO:0000256" key="9">
    <source>
        <dbReference type="ARBA" id="ARBA00023136"/>
    </source>
</evidence>
<feature type="transmembrane region" description="Helical" evidence="12">
    <location>
        <begin position="726"/>
        <end position="744"/>
    </location>
</feature>
<comment type="function">
    <text evidence="1">NDH-1 shuttles electrons from NADH, via FMN and iron-sulfur (Fe-S) centers, to quinones in the respiratory chain. The immediate electron acceptor for the enzyme in this species is believed to be ubiquinone. Couples the redox reaction to proton translocation (for every two electrons transferred, four hydrogen ions are translocated across the cytoplasmic membrane), and thus conserves the redox energy in a proton gradient.</text>
</comment>
<feature type="transmembrane region" description="Helical" evidence="12">
    <location>
        <begin position="256"/>
        <end position="276"/>
    </location>
</feature>
<feature type="transmembrane region" description="Helical" evidence="12">
    <location>
        <begin position="388"/>
        <end position="413"/>
    </location>
</feature>
<feature type="transmembrane region" description="Helical" evidence="12">
    <location>
        <begin position="119"/>
        <end position="138"/>
    </location>
</feature>